<protein>
    <submittedName>
        <fullName evidence="3">MJ0042 family finger-like domain/tetratricopeptide repeat protein</fullName>
    </submittedName>
</protein>
<feature type="region of interest" description="Disordered" evidence="1">
    <location>
        <begin position="298"/>
        <end position="337"/>
    </location>
</feature>
<feature type="compositionally biased region" description="Basic and acidic residues" evidence="1">
    <location>
        <begin position="383"/>
        <end position="399"/>
    </location>
</feature>
<accession>A0A367ZQX8</accession>
<keyword evidence="2" id="KW-0472">Membrane</keyword>
<name>A0A367ZQX8_9BACT</name>
<proteinExistence type="predicted"/>
<dbReference type="AlphaFoldDB" id="A0A367ZQX8"/>
<dbReference type="Proteomes" id="UP000252355">
    <property type="component" value="Unassembled WGS sequence"/>
</dbReference>
<feature type="compositionally biased region" description="Polar residues" evidence="1">
    <location>
        <begin position="159"/>
        <end position="172"/>
    </location>
</feature>
<evidence type="ECO:0000313" key="4">
    <source>
        <dbReference type="Proteomes" id="UP000252355"/>
    </source>
</evidence>
<feature type="region of interest" description="Disordered" evidence="1">
    <location>
        <begin position="159"/>
        <end position="200"/>
    </location>
</feature>
<gene>
    <name evidence="3" type="ORF">OZSIB_3653</name>
</gene>
<evidence type="ECO:0000256" key="1">
    <source>
        <dbReference type="SAM" id="MobiDB-lite"/>
    </source>
</evidence>
<feature type="region of interest" description="Disordered" evidence="1">
    <location>
        <begin position="383"/>
        <end position="418"/>
    </location>
</feature>
<reference evidence="3 4" key="1">
    <citation type="submission" date="2018-05" db="EMBL/GenBank/DDBJ databases">
        <title>A metagenomic window into the 2 km-deep terrestrial subsurface aquifer revealed taxonomically and functionally diverse microbial community comprising novel uncultured bacterial lineages.</title>
        <authorList>
            <person name="Kadnikov V.V."/>
            <person name="Mardanov A.V."/>
            <person name="Beletsky A.V."/>
            <person name="Banks D."/>
            <person name="Pimenov N.V."/>
            <person name="Frank Y.A."/>
            <person name="Karnachuk O.V."/>
            <person name="Ravin N.V."/>
        </authorList>
    </citation>
    <scope>NUCLEOTIDE SEQUENCE [LARGE SCALE GENOMIC DNA]</scope>
    <source>
        <strain evidence="3">BY5</strain>
    </source>
</reference>
<evidence type="ECO:0000313" key="3">
    <source>
        <dbReference type="EMBL" id="RCK80149.1"/>
    </source>
</evidence>
<keyword evidence="2" id="KW-0812">Transmembrane</keyword>
<feature type="compositionally biased region" description="Pro residues" evidence="1">
    <location>
        <begin position="254"/>
        <end position="267"/>
    </location>
</feature>
<evidence type="ECO:0000256" key="2">
    <source>
        <dbReference type="SAM" id="Phobius"/>
    </source>
</evidence>
<sequence>MNCEELRERLGDPTTLPAIETDDEAMRHIAGCEPCRAWLTYEKQLASGFAQIGNRCPPVALADRIIAIPAEARRRAAERTPWWLAWWRRSWWPAALAGGVVGLFLALSVSWLTPASPRVGPTLQAPPAPLALARREEKAKSAPLVDTVETAAPLPAAPQSQEGLAPLESSSVGQGPGAPAAALPMPGPDVSGQPGGSPPTAVALMAAATEEATAQPADASAVFEVARLDPGAPDLETNPLLPPPALPLAMPRPAASPAPTPPAPPVPAVSRAREAPLPDEIPVRQSLALDSARVPAPAPQEAEGFAADSLPIVRGEPLDDDALRPRPLPAARPSSLPATKARVQLAPAGPTDPFAPKIRPGPSATRGELLLAKGTGEALAEPLAREGAADRVAKDERPPPGRVAPFAAPPPAAAPTRPTLTFKKELPPARIASLPRDQRNSKVEAVLEAHSRDVKEGPIDINHWVINDWISVKERIFLAPPPGYHWVAIRRGSRWEASLQKISGP</sequence>
<feature type="transmembrane region" description="Helical" evidence="2">
    <location>
        <begin position="91"/>
        <end position="112"/>
    </location>
</feature>
<feature type="region of interest" description="Disordered" evidence="1">
    <location>
        <begin position="233"/>
        <end position="270"/>
    </location>
</feature>
<dbReference type="EMBL" id="QOQW01000008">
    <property type="protein sequence ID" value="RCK80149.1"/>
    <property type="molecule type" value="Genomic_DNA"/>
</dbReference>
<comment type="caution">
    <text evidence="3">The sequence shown here is derived from an EMBL/GenBank/DDBJ whole genome shotgun (WGS) entry which is preliminary data.</text>
</comment>
<keyword evidence="2" id="KW-1133">Transmembrane helix</keyword>
<organism evidence="3 4">
    <name type="scientific">Candidatus Ozemobacter sibiricus</name>
    <dbReference type="NCBI Taxonomy" id="2268124"/>
    <lineage>
        <taxon>Bacteria</taxon>
        <taxon>Candidatus Ozemobacteria</taxon>
        <taxon>Candidatus Ozemobacterales</taxon>
        <taxon>Candidatus Ozemobacteraceae</taxon>
        <taxon>Candidatus Ozemobacter</taxon>
    </lineage>
</organism>